<name>G7KN15_MEDTR</name>
<sequence>MFDWQVALAVSVTTICDDTDFSLFSESTLGGRGSPPDDDPLPIPCIKGDALCIIIGQEEYSKGLADCQNALRGSLTLVKGDKPYMMRDLATKLGSVWKVTQKMENGVAWKGIL</sequence>
<reference evidence="2" key="3">
    <citation type="submission" date="2015-04" db="UniProtKB">
        <authorList>
            <consortium name="EnsemblPlants"/>
        </authorList>
    </citation>
    <scope>IDENTIFICATION</scope>
    <source>
        <strain evidence="2">cv. Jemalong A17</strain>
    </source>
</reference>
<dbReference type="HOGENOM" id="CLU_2137221_0_0_1"/>
<keyword evidence="3" id="KW-1185">Reference proteome</keyword>
<reference evidence="1 3" key="2">
    <citation type="journal article" date="2014" name="BMC Genomics">
        <title>An improved genome release (version Mt4.0) for the model legume Medicago truncatula.</title>
        <authorList>
            <person name="Tang H."/>
            <person name="Krishnakumar V."/>
            <person name="Bidwell S."/>
            <person name="Rosen B."/>
            <person name="Chan A."/>
            <person name="Zhou S."/>
            <person name="Gentzbittel L."/>
            <person name="Childs K.L."/>
            <person name="Yandell M."/>
            <person name="Gundlach H."/>
            <person name="Mayer K.F."/>
            <person name="Schwartz D.C."/>
            <person name="Town C.D."/>
        </authorList>
    </citation>
    <scope>GENOME REANNOTATION</scope>
    <source>
        <strain evidence="2 3">cv. Jemalong A17</strain>
    </source>
</reference>
<evidence type="ECO:0000313" key="3">
    <source>
        <dbReference type="Proteomes" id="UP000002051"/>
    </source>
</evidence>
<dbReference type="EMBL" id="CM001222">
    <property type="protein sequence ID" value="AES76674.1"/>
    <property type="molecule type" value="Genomic_DNA"/>
</dbReference>
<organism evidence="1 3">
    <name type="scientific">Medicago truncatula</name>
    <name type="common">Barrel medic</name>
    <name type="synonym">Medicago tribuloides</name>
    <dbReference type="NCBI Taxonomy" id="3880"/>
    <lineage>
        <taxon>Eukaryota</taxon>
        <taxon>Viridiplantae</taxon>
        <taxon>Streptophyta</taxon>
        <taxon>Embryophyta</taxon>
        <taxon>Tracheophyta</taxon>
        <taxon>Spermatophyta</taxon>
        <taxon>Magnoliopsida</taxon>
        <taxon>eudicotyledons</taxon>
        <taxon>Gunneridae</taxon>
        <taxon>Pentapetalae</taxon>
        <taxon>rosids</taxon>
        <taxon>fabids</taxon>
        <taxon>Fabales</taxon>
        <taxon>Fabaceae</taxon>
        <taxon>Papilionoideae</taxon>
        <taxon>50 kb inversion clade</taxon>
        <taxon>NPAAA clade</taxon>
        <taxon>Hologalegina</taxon>
        <taxon>IRL clade</taxon>
        <taxon>Trifolieae</taxon>
        <taxon>Medicago</taxon>
    </lineage>
</organism>
<dbReference type="AlphaFoldDB" id="G7KN15"/>
<gene>
    <name evidence="1" type="ordered locus">MTR_6g084150</name>
</gene>
<evidence type="ECO:0000313" key="2">
    <source>
        <dbReference type="EnsemblPlants" id="AES76674"/>
    </source>
</evidence>
<reference evidence="1 3" key="1">
    <citation type="journal article" date="2011" name="Nature">
        <title>The Medicago genome provides insight into the evolution of rhizobial symbioses.</title>
        <authorList>
            <person name="Young N.D."/>
            <person name="Debelle F."/>
            <person name="Oldroyd G.E."/>
            <person name="Geurts R."/>
            <person name="Cannon S.B."/>
            <person name="Udvardi M.K."/>
            <person name="Benedito V.A."/>
            <person name="Mayer K.F."/>
            <person name="Gouzy J."/>
            <person name="Schoof H."/>
            <person name="Van de Peer Y."/>
            <person name="Proost S."/>
            <person name="Cook D.R."/>
            <person name="Meyers B.C."/>
            <person name="Spannagl M."/>
            <person name="Cheung F."/>
            <person name="De Mita S."/>
            <person name="Krishnakumar V."/>
            <person name="Gundlach H."/>
            <person name="Zhou S."/>
            <person name="Mudge J."/>
            <person name="Bharti A.K."/>
            <person name="Murray J.D."/>
            <person name="Naoumkina M.A."/>
            <person name="Rosen B."/>
            <person name="Silverstein K.A."/>
            <person name="Tang H."/>
            <person name="Rombauts S."/>
            <person name="Zhao P.X."/>
            <person name="Zhou P."/>
            <person name="Barbe V."/>
            <person name="Bardou P."/>
            <person name="Bechner M."/>
            <person name="Bellec A."/>
            <person name="Berger A."/>
            <person name="Berges H."/>
            <person name="Bidwell S."/>
            <person name="Bisseling T."/>
            <person name="Choisne N."/>
            <person name="Couloux A."/>
            <person name="Denny R."/>
            <person name="Deshpande S."/>
            <person name="Dai X."/>
            <person name="Doyle J.J."/>
            <person name="Dudez A.M."/>
            <person name="Farmer A.D."/>
            <person name="Fouteau S."/>
            <person name="Franken C."/>
            <person name="Gibelin C."/>
            <person name="Gish J."/>
            <person name="Goldstein S."/>
            <person name="Gonzalez A.J."/>
            <person name="Green P.J."/>
            <person name="Hallab A."/>
            <person name="Hartog M."/>
            <person name="Hua A."/>
            <person name="Humphray S.J."/>
            <person name="Jeong D.H."/>
            <person name="Jing Y."/>
            <person name="Jocker A."/>
            <person name="Kenton S.M."/>
            <person name="Kim D.J."/>
            <person name="Klee K."/>
            <person name="Lai H."/>
            <person name="Lang C."/>
            <person name="Lin S."/>
            <person name="Macmil S.L."/>
            <person name="Magdelenat G."/>
            <person name="Matthews L."/>
            <person name="McCorrison J."/>
            <person name="Monaghan E.L."/>
            <person name="Mun J.H."/>
            <person name="Najar F.Z."/>
            <person name="Nicholson C."/>
            <person name="Noirot C."/>
            <person name="O'Bleness M."/>
            <person name="Paule C.R."/>
            <person name="Poulain J."/>
            <person name="Prion F."/>
            <person name="Qin B."/>
            <person name="Qu C."/>
            <person name="Retzel E.F."/>
            <person name="Riddle C."/>
            <person name="Sallet E."/>
            <person name="Samain S."/>
            <person name="Samson N."/>
            <person name="Sanders I."/>
            <person name="Saurat O."/>
            <person name="Scarpelli C."/>
            <person name="Schiex T."/>
            <person name="Segurens B."/>
            <person name="Severin A.J."/>
            <person name="Sherrier D.J."/>
            <person name="Shi R."/>
            <person name="Sims S."/>
            <person name="Singer S.R."/>
            <person name="Sinharoy S."/>
            <person name="Sterck L."/>
            <person name="Viollet A."/>
            <person name="Wang B.B."/>
            <person name="Wang K."/>
            <person name="Wang M."/>
            <person name="Wang X."/>
            <person name="Warfsmann J."/>
            <person name="Weissenbach J."/>
            <person name="White D.D."/>
            <person name="White J.D."/>
            <person name="Wiley G.B."/>
            <person name="Wincker P."/>
            <person name="Xing Y."/>
            <person name="Yang L."/>
            <person name="Yao Z."/>
            <person name="Ying F."/>
            <person name="Zhai J."/>
            <person name="Zhou L."/>
            <person name="Zuber A."/>
            <person name="Denarie J."/>
            <person name="Dixon R.A."/>
            <person name="May G.D."/>
            <person name="Schwartz D.C."/>
            <person name="Rogers J."/>
            <person name="Quetier F."/>
            <person name="Town C.D."/>
            <person name="Roe B.A."/>
        </authorList>
    </citation>
    <scope>NUCLEOTIDE SEQUENCE [LARGE SCALE GENOMIC DNA]</scope>
    <source>
        <strain evidence="1">A17</strain>
        <strain evidence="2 3">cv. Jemalong A17</strain>
    </source>
</reference>
<dbReference type="Proteomes" id="UP000002051">
    <property type="component" value="Chromosome 6"/>
</dbReference>
<proteinExistence type="predicted"/>
<accession>G7KN15</accession>
<dbReference type="EnsemblPlants" id="AES76674">
    <property type="protein sequence ID" value="AES76674"/>
    <property type="gene ID" value="MTR_6g084150"/>
</dbReference>
<dbReference type="PaxDb" id="3880-AES76674"/>
<protein>
    <submittedName>
        <fullName evidence="1 2">Uncharacterized protein</fullName>
    </submittedName>
</protein>
<evidence type="ECO:0000313" key="1">
    <source>
        <dbReference type="EMBL" id="AES76674.1"/>
    </source>
</evidence>